<dbReference type="PANTHER" id="PTHR30295">
    <property type="entry name" value="BACTERIOFERRITIN"/>
    <property type="match status" value="1"/>
</dbReference>
<reference evidence="11 12" key="1">
    <citation type="submission" date="2015-03" db="EMBL/GenBank/DDBJ databases">
        <title>Genome Sequence of Kiloniella spongiae MEBiC09566, isolated from a marine sponge.</title>
        <authorList>
            <person name="Shao Z."/>
            <person name="Wang L."/>
            <person name="Li X."/>
        </authorList>
    </citation>
    <scope>NUCLEOTIDE SEQUENCE [LARGE SCALE GENOMIC DNA]</scope>
    <source>
        <strain evidence="11 12">MEBiC09566</strain>
    </source>
</reference>
<feature type="binding site" evidence="8">
    <location>
        <position position="18"/>
    </location>
    <ligand>
        <name>Fe cation</name>
        <dbReference type="ChEBI" id="CHEBI:24875"/>
        <label>1</label>
    </ligand>
</feature>
<feature type="binding site" evidence="8">
    <location>
        <position position="54"/>
    </location>
    <ligand>
        <name>Fe cation</name>
        <dbReference type="ChEBI" id="CHEBI:24875"/>
        <label>1</label>
    </ligand>
</feature>
<dbReference type="AlphaFoldDB" id="A0A0H2MIA6"/>
<evidence type="ECO:0000256" key="1">
    <source>
        <dbReference type="ARBA" id="ARBA00001970"/>
    </source>
</evidence>
<dbReference type="PROSITE" id="PS00549">
    <property type="entry name" value="BACTERIOFERRITIN"/>
    <property type="match status" value="1"/>
</dbReference>
<dbReference type="InterPro" id="IPR008331">
    <property type="entry name" value="Ferritin_DPS_dom"/>
</dbReference>
<evidence type="ECO:0000256" key="7">
    <source>
        <dbReference type="PIRNR" id="PIRNR002560"/>
    </source>
</evidence>
<evidence type="ECO:0000256" key="2">
    <source>
        <dbReference type="ARBA" id="ARBA00008093"/>
    </source>
</evidence>
<dbReference type="InterPro" id="IPR009040">
    <property type="entry name" value="Ferritin-like_diiron"/>
</dbReference>
<feature type="binding site" evidence="8">
    <location>
        <position position="130"/>
    </location>
    <ligand>
        <name>Fe cation</name>
        <dbReference type="ChEBI" id="CHEBI:24875"/>
        <label>2</label>
    </ligand>
</feature>
<dbReference type="Proteomes" id="UP000035444">
    <property type="component" value="Unassembled WGS sequence"/>
</dbReference>
<dbReference type="PATRIC" id="fig|1489064.4.peg.3750"/>
<keyword evidence="6 7" id="KW-0408">Iron</keyword>
<dbReference type="RefSeq" id="WP_047764432.1">
    <property type="nucleotide sequence ID" value="NZ_LAQL01000007.1"/>
</dbReference>
<organism evidence="11 12">
    <name type="scientific">Kiloniella spongiae</name>
    <dbReference type="NCBI Taxonomy" id="1489064"/>
    <lineage>
        <taxon>Bacteria</taxon>
        <taxon>Pseudomonadati</taxon>
        <taxon>Pseudomonadota</taxon>
        <taxon>Alphaproteobacteria</taxon>
        <taxon>Rhodospirillales</taxon>
        <taxon>Kiloniellaceae</taxon>
        <taxon>Kiloniella</taxon>
    </lineage>
</organism>
<feature type="domain" description="Ferritin-like diiron" evidence="10">
    <location>
        <begin position="1"/>
        <end position="145"/>
    </location>
</feature>
<feature type="binding site" evidence="8">
    <location>
        <position position="51"/>
    </location>
    <ligand>
        <name>Fe cation</name>
        <dbReference type="ChEBI" id="CHEBI:24875"/>
        <label>2</label>
    </ligand>
</feature>
<dbReference type="InterPro" id="IPR009078">
    <property type="entry name" value="Ferritin-like_SF"/>
</dbReference>
<feature type="binding site" evidence="8">
    <location>
        <position position="51"/>
    </location>
    <ligand>
        <name>Fe cation</name>
        <dbReference type="ChEBI" id="CHEBI:24875"/>
        <label>1</label>
    </ligand>
</feature>
<dbReference type="PIRSF" id="PIRSF002560">
    <property type="entry name" value="Bacterioferritin"/>
    <property type="match status" value="1"/>
</dbReference>
<feature type="binding site" evidence="8">
    <location>
        <position position="127"/>
    </location>
    <ligand>
        <name>Fe cation</name>
        <dbReference type="ChEBI" id="CHEBI:24875"/>
        <label>2</label>
    </ligand>
</feature>
<dbReference type="GO" id="GO:0020037">
    <property type="term" value="F:heme binding"/>
    <property type="evidence" value="ECO:0007669"/>
    <property type="project" value="TreeGrafter"/>
</dbReference>
<dbReference type="PRINTS" id="PR00601">
    <property type="entry name" value="BACFERRITIN"/>
</dbReference>
<evidence type="ECO:0000256" key="8">
    <source>
        <dbReference type="PIRSR" id="PIRSR002560-1"/>
    </source>
</evidence>
<dbReference type="GO" id="GO:0006826">
    <property type="term" value="P:iron ion transport"/>
    <property type="evidence" value="ECO:0007669"/>
    <property type="project" value="InterPro"/>
</dbReference>
<sequence length="159" mass="18445">MKGDKKVIEHLNTALTHELTAINQYYLHYKLLQDWGVEGLAKHEYKESIEEMQHADKLMDRILLLDGFPNLQNLNKLKIGEDVEEILKCDLAGELEAVEVYKEGIAYCESVQDYGSRELLREILVDEEEHVDHLESQFELIKRVGIQNYIQSQSKVEGD</sequence>
<dbReference type="EMBL" id="LAQL01000007">
    <property type="protein sequence ID" value="KLN60467.1"/>
    <property type="molecule type" value="Genomic_DNA"/>
</dbReference>
<dbReference type="CDD" id="cd00907">
    <property type="entry name" value="Bacterioferritin"/>
    <property type="match status" value="1"/>
</dbReference>
<keyword evidence="5 7" id="KW-0479">Metal-binding</keyword>
<evidence type="ECO:0000256" key="3">
    <source>
        <dbReference type="ARBA" id="ARBA00022434"/>
    </source>
</evidence>
<dbReference type="STRING" id="1489064.WH96_12145"/>
<dbReference type="GO" id="GO:0005829">
    <property type="term" value="C:cytosol"/>
    <property type="evidence" value="ECO:0007669"/>
    <property type="project" value="TreeGrafter"/>
</dbReference>
<dbReference type="Gene3D" id="1.20.1260.10">
    <property type="match status" value="1"/>
</dbReference>
<feature type="binding site" evidence="8">
    <location>
        <position position="127"/>
    </location>
    <ligand>
        <name>Fe cation</name>
        <dbReference type="ChEBI" id="CHEBI:24875"/>
        <label>1</label>
    </ligand>
</feature>
<comment type="function">
    <text evidence="9">Iron-storage protein.</text>
</comment>
<comment type="similarity">
    <text evidence="2 7 9">Belongs to the bacterioferritin family.</text>
</comment>
<gene>
    <name evidence="11" type="ORF">WH96_12145</name>
</gene>
<proteinExistence type="inferred from homology"/>
<evidence type="ECO:0000259" key="10">
    <source>
        <dbReference type="PROSITE" id="PS50905"/>
    </source>
</evidence>
<comment type="cofactor">
    <cofactor evidence="1">
        <name>heme b</name>
        <dbReference type="ChEBI" id="CHEBI:60344"/>
    </cofactor>
</comment>
<dbReference type="GO" id="GO:0140315">
    <property type="term" value="F:iron ion sequestering activity"/>
    <property type="evidence" value="ECO:0007669"/>
    <property type="project" value="UniProtKB-ARBA"/>
</dbReference>
<dbReference type="OrthoDB" id="9800505at2"/>
<dbReference type="Pfam" id="PF00210">
    <property type="entry name" value="Ferritin"/>
    <property type="match status" value="1"/>
</dbReference>
<protein>
    <recommendedName>
        <fullName evidence="7 9">Bacterioferritin</fullName>
    </recommendedName>
</protein>
<evidence type="ECO:0000256" key="4">
    <source>
        <dbReference type="ARBA" id="ARBA00022617"/>
    </source>
</evidence>
<feature type="binding site" description="axial binding residue" evidence="8">
    <location>
        <position position="52"/>
    </location>
    <ligand>
        <name>heme b</name>
        <dbReference type="ChEBI" id="CHEBI:60344"/>
        <note>ligand shared between dimeric partners</note>
    </ligand>
    <ligandPart>
        <name>Fe</name>
        <dbReference type="ChEBI" id="CHEBI:18248"/>
    </ligandPart>
</feature>
<dbReference type="PROSITE" id="PS50905">
    <property type="entry name" value="FERRITIN_LIKE"/>
    <property type="match status" value="1"/>
</dbReference>
<feature type="binding site" evidence="8">
    <location>
        <position position="50"/>
    </location>
    <ligand>
        <name>Fe cation</name>
        <dbReference type="ChEBI" id="CHEBI:24875"/>
        <label>3</label>
    </ligand>
</feature>
<dbReference type="InterPro" id="IPR002024">
    <property type="entry name" value="Bacterioferritin"/>
</dbReference>
<evidence type="ECO:0000313" key="11">
    <source>
        <dbReference type="EMBL" id="KLN60467.1"/>
    </source>
</evidence>
<name>A0A0H2MIA6_9PROT</name>
<keyword evidence="4 9" id="KW-0349">Heme</keyword>
<evidence type="ECO:0000256" key="5">
    <source>
        <dbReference type="ARBA" id="ARBA00022723"/>
    </source>
</evidence>
<keyword evidence="3 7" id="KW-0409">Iron storage</keyword>
<dbReference type="GO" id="GO:0004322">
    <property type="term" value="F:ferroxidase activity"/>
    <property type="evidence" value="ECO:0007669"/>
    <property type="project" value="UniProtKB-ARBA"/>
</dbReference>
<dbReference type="SUPFAM" id="SSF47240">
    <property type="entry name" value="Ferritin-like"/>
    <property type="match status" value="1"/>
</dbReference>
<comment type="caution">
    <text evidence="11">The sequence shown here is derived from an EMBL/GenBank/DDBJ whole genome shotgun (WGS) entry which is preliminary data.</text>
</comment>
<dbReference type="FunFam" id="1.20.1260.10:FF:000005">
    <property type="entry name" value="Bacterioferritin"/>
    <property type="match status" value="1"/>
</dbReference>
<dbReference type="InterPro" id="IPR012347">
    <property type="entry name" value="Ferritin-like"/>
</dbReference>
<accession>A0A0H2MIA6</accession>
<feature type="binding site" evidence="8">
    <location>
        <position position="94"/>
    </location>
    <ligand>
        <name>Fe cation</name>
        <dbReference type="ChEBI" id="CHEBI:24875"/>
        <label>2</label>
    </ligand>
</feature>
<evidence type="ECO:0000256" key="6">
    <source>
        <dbReference type="ARBA" id="ARBA00023004"/>
    </source>
</evidence>
<dbReference type="NCBIfam" id="TIGR00754">
    <property type="entry name" value="bfr"/>
    <property type="match status" value="1"/>
</dbReference>
<dbReference type="PANTHER" id="PTHR30295:SF0">
    <property type="entry name" value="BACTERIOFERRITIN"/>
    <property type="match status" value="1"/>
</dbReference>
<dbReference type="GO" id="GO:0006879">
    <property type="term" value="P:intracellular iron ion homeostasis"/>
    <property type="evidence" value="ECO:0007669"/>
    <property type="project" value="UniProtKB-KW"/>
</dbReference>
<dbReference type="GO" id="GO:0008199">
    <property type="term" value="F:ferric iron binding"/>
    <property type="evidence" value="ECO:0007669"/>
    <property type="project" value="InterPro"/>
</dbReference>
<evidence type="ECO:0000313" key="12">
    <source>
        <dbReference type="Proteomes" id="UP000035444"/>
    </source>
</evidence>
<keyword evidence="12" id="KW-1185">Reference proteome</keyword>
<evidence type="ECO:0000256" key="9">
    <source>
        <dbReference type="RuleBase" id="RU000623"/>
    </source>
</evidence>